<dbReference type="HOGENOM" id="CLU_1868858_0_0_1"/>
<protein>
    <submittedName>
        <fullName evidence="1">Uncharacterized protein</fullName>
    </submittedName>
</protein>
<organism evidence="1 2">
    <name type="scientific">Theobroma cacao</name>
    <name type="common">Cacao</name>
    <name type="synonym">Cocoa</name>
    <dbReference type="NCBI Taxonomy" id="3641"/>
    <lineage>
        <taxon>Eukaryota</taxon>
        <taxon>Viridiplantae</taxon>
        <taxon>Streptophyta</taxon>
        <taxon>Embryophyta</taxon>
        <taxon>Tracheophyta</taxon>
        <taxon>Spermatophyta</taxon>
        <taxon>Magnoliopsida</taxon>
        <taxon>eudicotyledons</taxon>
        <taxon>Gunneridae</taxon>
        <taxon>Pentapetalae</taxon>
        <taxon>rosids</taxon>
        <taxon>malvids</taxon>
        <taxon>Malvales</taxon>
        <taxon>Malvaceae</taxon>
        <taxon>Byttnerioideae</taxon>
        <taxon>Theobroma</taxon>
    </lineage>
</organism>
<dbReference type="AlphaFoldDB" id="A0A061GXW7"/>
<evidence type="ECO:0000313" key="2">
    <source>
        <dbReference type="Proteomes" id="UP000026915"/>
    </source>
</evidence>
<evidence type="ECO:0000313" key="1">
    <source>
        <dbReference type="EMBL" id="EOY31974.1"/>
    </source>
</evidence>
<proteinExistence type="predicted"/>
<name>A0A061GXW7_THECC</name>
<sequence length="137" mass="15980">MLDLWKRLAPLKVKELESVAHLFFTCDETWKTWHRWANNWGLMWVNHRDPLGYFLSWNVAGSEVGKGSISGPMEIEITMMQMESFKTQLRGWSFRKIPRSANEVADYLTKIEVQRSKEFIWVTNELDEGVEGASGLQ</sequence>
<gene>
    <name evidence="1" type="ORF">TCM_039344</name>
</gene>
<dbReference type="Proteomes" id="UP000026915">
    <property type="component" value="Chromosome 9"/>
</dbReference>
<dbReference type="EMBL" id="CM001887">
    <property type="protein sequence ID" value="EOY31974.1"/>
    <property type="molecule type" value="Genomic_DNA"/>
</dbReference>
<reference evidence="1 2" key="1">
    <citation type="journal article" date="2013" name="Genome Biol.">
        <title>The genome sequence of the most widely cultivated cacao type and its use to identify candidate genes regulating pod color.</title>
        <authorList>
            <person name="Motamayor J.C."/>
            <person name="Mockaitis K."/>
            <person name="Schmutz J."/>
            <person name="Haiminen N."/>
            <person name="Iii D.L."/>
            <person name="Cornejo O."/>
            <person name="Findley S.D."/>
            <person name="Zheng P."/>
            <person name="Utro F."/>
            <person name="Royaert S."/>
            <person name="Saski C."/>
            <person name="Jenkins J."/>
            <person name="Podicheti R."/>
            <person name="Zhao M."/>
            <person name="Scheffler B.E."/>
            <person name="Stack J.C."/>
            <person name="Feltus F.A."/>
            <person name="Mustiga G.M."/>
            <person name="Amores F."/>
            <person name="Phillips W."/>
            <person name="Marelli J.P."/>
            <person name="May G.D."/>
            <person name="Shapiro H."/>
            <person name="Ma J."/>
            <person name="Bustamante C.D."/>
            <person name="Schnell R.J."/>
            <person name="Main D."/>
            <person name="Gilbert D."/>
            <person name="Parida L."/>
            <person name="Kuhn D.N."/>
        </authorList>
    </citation>
    <scope>NUCLEOTIDE SEQUENCE [LARGE SCALE GENOMIC DNA]</scope>
    <source>
        <strain evidence="2">cv. Matina 1-6</strain>
    </source>
</reference>
<dbReference type="InParanoid" id="A0A061GXW7"/>
<accession>A0A061GXW7</accession>
<dbReference type="Gramene" id="EOY31974">
    <property type="protein sequence ID" value="EOY31974"/>
    <property type="gene ID" value="TCM_039344"/>
</dbReference>
<keyword evidence="2" id="KW-1185">Reference proteome</keyword>